<accession>A0A948RW13</accession>
<dbReference type="InterPro" id="IPR029016">
    <property type="entry name" value="GAF-like_dom_sf"/>
</dbReference>
<dbReference type="SUPFAM" id="SSF55781">
    <property type="entry name" value="GAF domain-like"/>
    <property type="match status" value="1"/>
</dbReference>
<reference evidence="3" key="1">
    <citation type="submission" date="2021-05" db="EMBL/GenBank/DDBJ databases">
        <title>Energy efficiency and biological interactions define the core microbiome of deep oligotrophic groundwater.</title>
        <authorList>
            <person name="Mehrshad M."/>
            <person name="Lopez-Fernandez M."/>
            <person name="Bell E."/>
            <person name="Bernier-Latmani R."/>
            <person name="Bertilsson S."/>
            <person name="Dopson M."/>
        </authorList>
    </citation>
    <scope>NUCLEOTIDE SEQUENCE</scope>
    <source>
        <strain evidence="3">Modern_marine.mb.64</strain>
    </source>
</reference>
<protein>
    <submittedName>
        <fullName evidence="3">SpoIIE family protein phosphatase</fullName>
    </submittedName>
</protein>
<dbReference type="SMART" id="SM00065">
    <property type="entry name" value="GAF"/>
    <property type="match status" value="1"/>
</dbReference>
<dbReference type="Pfam" id="PF07228">
    <property type="entry name" value="SpoIIE"/>
    <property type="match status" value="1"/>
</dbReference>
<dbReference type="Proteomes" id="UP000777784">
    <property type="component" value="Unassembled WGS sequence"/>
</dbReference>
<dbReference type="InterPro" id="IPR000253">
    <property type="entry name" value="FHA_dom"/>
</dbReference>
<dbReference type="Gene3D" id="2.60.200.20">
    <property type="match status" value="1"/>
</dbReference>
<dbReference type="SMART" id="SM00331">
    <property type="entry name" value="PP2C_SIG"/>
    <property type="match status" value="1"/>
</dbReference>
<dbReference type="Pfam" id="PF01590">
    <property type="entry name" value="GAF"/>
    <property type="match status" value="1"/>
</dbReference>
<comment type="caution">
    <text evidence="3">The sequence shown here is derived from an EMBL/GenBank/DDBJ whole genome shotgun (WGS) entry which is preliminary data.</text>
</comment>
<name>A0A948RW13_UNCEI</name>
<dbReference type="Pfam" id="PF00498">
    <property type="entry name" value="FHA"/>
    <property type="match status" value="1"/>
</dbReference>
<dbReference type="SMART" id="SM00240">
    <property type="entry name" value="FHA"/>
    <property type="match status" value="1"/>
</dbReference>
<evidence type="ECO:0000259" key="2">
    <source>
        <dbReference type="PROSITE" id="PS50006"/>
    </source>
</evidence>
<dbReference type="CDD" id="cd00060">
    <property type="entry name" value="FHA"/>
    <property type="match status" value="1"/>
</dbReference>
<dbReference type="InterPro" id="IPR003018">
    <property type="entry name" value="GAF"/>
</dbReference>
<dbReference type="InterPro" id="IPR008984">
    <property type="entry name" value="SMAD_FHA_dom_sf"/>
</dbReference>
<dbReference type="Gene3D" id="3.30.450.40">
    <property type="match status" value="1"/>
</dbReference>
<evidence type="ECO:0000313" key="3">
    <source>
        <dbReference type="EMBL" id="MBU2690027.1"/>
    </source>
</evidence>
<dbReference type="Gene3D" id="3.60.40.10">
    <property type="entry name" value="PPM-type phosphatase domain"/>
    <property type="match status" value="1"/>
</dbReference>
<feature type="domain" description="FHA" evidence="2">
    <location>
        <begin position="22"/>
        <end position="71"/>
    </location>
</feature>
<dbReference type="EMBL" id="JAHJDP010000023">
    <property type="protein sequence ID" value="MBU2690027.1"/>
    <property type="molecule type" value="Genomic_DNA"/>
</dbReference>
<dbReference type="PANTHER" id="PTHR43156">
    <property type="entry name" value="STAGE II SPORULATION PROTEIN E-RELATED"/>
    <property type="match status" value="1"/>
</dbReference>
<dbReference type="PROSITE" id="PS50006">
    <property type="entry name" value="FHA_DOMAIN"/>
    <property type="match status" value="1"/>
</dbReference>
<dbReference type="AlphaFoldDB" id="A0A948RW13"/>
<gene>
    <name evidence="3" type="ORF">KJ970_03805</name>
</gene>
<dbReference type="PANTHER" id="PTHR43156:SF2">
    <property type="entry name" value="STAGE II SPORULATION PROTEIN E"/>
    <property type="match status" value="1"/>
</dbReference>
<evidence type="ECO:0000313" key="4">
    <source>
        <dbReference type="Proteomes" id="UP000777784"/>
    </source>
</evidence>
<keyword evidence="1" id="KW-0378">Hydrolase</keyword>
<dbReference type="GO" id="GO:0016791">
    <property type="term" value="F:phosphatase activity"/>
    <property type="evidence" value="ECO:0007669"/>
    <property type="project" value="TreeGrafter"/>
</dbReference>
<dbReference type="InterPro" id="IPR001932">
    <property type="entry name" value="PPM-type_phosphatase-like_dom"/>
</dbReference>
<dbReference type="SUPFAM" id="SSF49879">
    <property type="entry name" value="SMAD/FHA domain"/>
    <property type="match status" value="1"/>
</dbReference>
<dbReference type="InterPro" id="IPR052016">
    <property type="entry name" value="Bact_Sigma-Reg"/>
</dbReference>
<proteinExistence type="predicted"/>
<evidence type="ECO:0000256" key="1">
    <source>
        <dbReference type="ARBA" id="ARBA00022801"/>
    </source>
</evidence>
<dbReference type="InterPro" id="IPR036457">
    <property type="entry name" value="PPM-type-like_dom_sf"/>
</dbReference>
<organism evidence="3 4">
    <name type="scientific">Eiseniibacteriota bacterium</name>
    <dbReference type="NCBI Taxonomy" id="2212470"/>
    <lineage>
        <taxon>Bacteria</taxon>
        <taxon>Candidatus Eiseniibacteriota</taxon>
    </lineage>
</organism>
<sequence length="546" mass="59329">MYVLRGVEDGGPVQWSLTQGIFRIGRSVDSDIRMKDRSISREHAVLKIQDGEITLEDAGSHNGTKVDGQDIRKPTSIQPGAVLQFGSLELQFLRAGDAGDTLLKTTTEMRSDTSLGAAVSLSWDEVQSGINAASGVYQSLFSAVKEAGQILIVPRSLDDLLETMLDIVERAIPPGRLVLLLKEEGHDEPVVRASRPKDAHSQKEMLLSKTIINTVIDNQTSLLVTDVATDPRFQGAESIMTLDLRSAMAVPLFDNKNVIGLIYADTSKPGIHYDRDQLGAFTILANMIAVKISNTFLLEEQRKKVMLEQEMAAAARIQKSLLPATLPQPPGYEMLARQVSCLQTAGDLYEACTLPDGKIGIAVGDVSGKGAGAALLMSHVMAFLRVLYAECSDLTEFAARLNGRIFDCSEPTSFVTLFLGRLNPKSDTLEYVNAGHDAPVIISPDGSMRRLDSTGIPIGLLNIGAYTSGNVEFPLGGLLCVFTDGIPEAQAGEEFYDNERLLEGLKQRRTLPLEEIAAGILGDLKAFIGEHPQLDDITFFLVRRTE</sequence>